<feature type="compositionally biased region" description="Acidic residues" evidence="4">
    <location>
        <begin position="394"/>
        <end position="405"/>
    </location>
</feature>
<evidence type="ECO:0000313" key="7">
    <source>
        <dbReference type="EMBL" id="CDO93868.1"/>
    </source>
</evidence>
<dbReference type="Pfam" id="PF08622">
    <property type="entry name" value="Svf1"/>
    <property type="match status" value="1"/>
</dbReference>
<evidence type="ECO:0000313" key="8">
    <source>
        <dbReference type="Proteomes" id="UP000031516"/>
    </source>
</evidence>
<dbReference type="PANTHER" id="PTHR47107">
    <property type="entry name" value="SVF1-LIKE PROTEIN YDR222W-RELATED"/>
    <property type="match status" value="1"/>
</dbReference>
<protein>
    <submittedName>
        <fullName evidence="7">WGS project CCBQ000000000 data, contig 00102</fullName>
    </submittedName>
</protein>
<sequence length="416" mass="47125">MLKWIQGGISAVTGIAEPEYGQECIHTCTDRVKGKQPFHATSTKDFQWESPDYTNVETSTFYFTDLDKGYTGFAQVIHSNIIGLHTTAQFTFRVYHKENPADQIWTSVKLENFRLEGTNFFADNLSIIMNEEGTEVEFKSTVDKHVEVDFTIHRAVPGVKVGEDPTTYYGDDITQPWGSMKHVFWPRNHISGKITAKNEEENVNIDLEFSKDQKQYSMFVKAIQGMKPHHAAKSWTFLNFQSEKYSAVLMEFTTPRSYANTKVNVGIVCDTENILSVTVDNNAEYLKPEVDSVGWPVPKEIAVSFKGVSADVPDDAVEAAEPFNALVSGHLDNLVERVDVMAEIPTFVKNIVSGVAGTKPYIYQFFDDFKMNFNDEQIEGFGWCEITFISETTEAEQEQEQEQGENESSAYEENLF</sequence>
<dbReference type="SUPFAM" id="SSF159245">
    <property type="entry name" value="AttH-like"/>
    <property type="match status" value="1"/>
</dbReference>
<keyword evidence="8" id="KW-1185">Reference proteome</keyword>
<dbReference type="InterPro" id="IPR051385">
    <property type="entry name" value="Ceramide-binding_SVF1"/>
</dbReference>
<evidence type="ECO:0000256" key="1">
    <source>
        <dbReference type="ARBA" id="ARBA00004496"/>
    </source>
</evidence>
<dbReference type="InterPro" id="IPR013931">
    <property type="entry name" value="Svf1-like_N"/>
</dbReference>
<dbReference type="EMBL" id="CCBQ010000027">
    <property type="protein sequence ID" value="CDO93868.1"/>
    <property type="molecule type" value="Genomic_DNA"/>
</dbReference>
<feature type="domain" description="Svf1-like C-terminal" evidence="6">
    <location>
        <begin position="226"/>
        <end position="390"/>
    </location>
</feature>
<comment type="caution">
    <text evidence="7">The sequence shown here is derived from an EMBL/GenBank/DDBJ whole genome shotgun (WGS) entry which is preliminary data.</text>
</comment>
<dbReference type="GO" id="GO:0006979">
    <property type="term" value="P:response to oxidative stress"/>
    <property type="evidence" value="ECO:0007669"/>
    <property type="project" value="InterPro"/>
</dbReference>
<evidence type="ECO:0000259" key="6">
    <source>
        <dbReference type="Pfam" id="PF17187"/>
    </source>
</evidence>
<dbReference type="Pfam" id="PF17187">
    <property type="entry name" value="Svf1_C"/>
    <property type="match status" value="1"/>
</dbReference>
<evidence type="ECO:0000256" key="2">
    <source>
        <dbReference type="ARBA" id="ARBA00009069"/>
    </source>
</evidence>
<evidence type="ECO:0000259" key="5">
    <source>
        <dbReference type="Pfam" id="PF08622"/>
    </source>
</evidence>
<dbReference type="GO" id="GO:0005737">
    <property type="term" value="C:cytoplasm"/>
    <property type="evidence" value="ECO:0007669"/>
    <property type="project" value="UniProtKB-SubCell"/>
</dbReference>
<evidence type="ECO:0000256" key="4">
    <source>
        <dbReference type="SAM" id="MobiDB-lite"/>
    </source>
</evidence>
<dbReference type="Proteomes" id="UP000031516">
    <property type="component" value="Unassembled WGS sequence"/>
</dbReference>
<dbReference type="InterPro" id="IPR033394">
    <property type="entry name" value="Svf1-like_C"/>
</dbReference>
<name>A0A0A8L6P2_9SACH</name>
<dbReference type="AlphaFoldDB" id="A0A0A8L6P2"/>
<gene>
    <name evidence="7" type="ORF">KLDO_g2156</name>
</gene>
<organism evidence="7 8">
    <name type="scientific">Kluyveromyces dobzhanskii CBS 2104</name>
    <dbReference type="NCBI Taxonomy" id="1427455"/>
    <lineage>
        <taxon>Eukaryota</taxon>
        <taxon>Fungi</taxon>
        <taxon>Dikarya</taxon>
        <taxon>Ascomycota</taxon>
        <taxon>Saccharomycotina</taxon>
        <taxon>Saccharomycetes</taxon>
        <taxon>Saccharomycetales</taxon>
        <taxon>Saccharomycetaceae</taxon>
        <taxon>Kluyveromyces</taxon>
    </lineage>
</organism>
<evidence type="ECO:0000256" key="3">
    <source>
        <dbReference type="ARBA" id="ARBA00022490"/>
    </source>
</evidence>
<comment type="similarity">
    <text evidence="2">Belongs to the SVF1 family.</text>
</comment>
<proteinExistence type="inferred from homology"/>
<dbReference type="OrthoDB" id="2590239at2759"/>
<reference evidence="7 8" key="1">
    <citation type="submission" date="2014-03" db="EMBL/GenBank/DDBJ databases">
        <title>The genome of Kluyveromyces dobzhanskii.</title>
        <authorList>
            <person name="Nystedt B."/>
            <person name="Astrom S."/>
        </authorList>
    </citation>
    <scope>NUCLEOTIDE SEQUENCE [LARGE SCALE GENOMIC DNA]</scope>
    <source>
        <strain evidence="7 8">CBS 2104</strain>
    </source>
</reference>
<dbReference type="PANTHER" id="PTHR47107:SF1">
    <property type="entry name" value="CERAMIDE-BINDING PROTEIN SVF1-RELATED"/>
    <property type="match status" value="1"/>
</dbReference>
<feature type="region of interest" description="Disordered" evidence="4">
    <location>
        <begin position="394"/>
        <end position="416"/>
    </location>
</feature>
<accession>A0A0A8L6P2</accession>
<comment type="subcellular location">
    <subcellularLocation>
        <location evidence="1">Cytoplasm</location>
    </subcellularLocation>
</comment>
<feature type="domain" description="Svf1-like N-terminal" evidence="5">
    <location>
        <begin position="56"/>
        <end position="224"/>
    </location>
</feature>
<keyword evidence="3" id="KW-0963">Cytoplasm</keyword>